<proteinExistence type="predicted"/>
<feature type="signal peptide" evidence="2">
    <location>
        <begin position="1"/>
        <end position="21"/>
    </location>
</feature>
<keyword evidence="2" id="KW-0732">Signal</keyword>
<evidence type="ECO:0000313" key="3">
    <source>
        <dbReference type="EMBL" id="MUF03501.1"/>
    </source>
</evidence>
<feature type="chain" id="PRO_5026107590" evidence="2">
    <location>
        <begin position="22"/>
        <end position="64"/>
    </location>
</feature>
<sequence>MKPSDLLLISFLGAISTTALADDGSDRSKQFLAEFRQQQQQVHGSEAVAQTPSAETDKTSKEAI</sequence>
<feature type="region of interest" description="Disordered" evidence="1">
    <location>
        <begin position="36"/>
        <end position="64"/>
    </location>
</feature>
<accession>A0A6I3W6I0</accession>
<reference evidence="3 4" key="1">
    <citation type="submission" date="2019-11" db="EMBL/GenBank/DDBJ databases">
        <title>Pseudomonas karstica sp. nov. and Pseudomonas spelaei sp. nov. from karst caves.</title>
        <authorList>
            <person name="Zeman M."/>
        </authorList>
    </citation>
    <scope>NUCLEOTIDE SEQUENCE [LARGE SCALE GENOMIC DNA]</scope>
    <source>
        <strain evidence="3 4">CCM 7893</strain>
    </source>
</reference>
<dbReference type="OrthoDB" id="6984773at2"/>
<feature type="compositionally biased region" description="Basic and acidic residues" evidence="1">
    <location>
        <begin position="55"/>
        <end position="64"/>
    </location>
</feature>
<dbReference type="Proteomes" id="UP000438196">
    <property type="component" value="Unassembled WGS sequence"/>
</dbReference>
<protein>
    <submittedName>
        <fullName evidence="3">Uncharacterized protein</fullName>
    </submittedName>
</protein>
<dbReference type="AlphaFoldDB" id="A0A6I3W6I0"/>
<gene>
    <name evidence="3" type="ORF">GNF76_04095</name>
</gene>
<name>A0A6I3W6I0_9PSED</name>
<comment type="caution">
    <text evidence="3">The sequence shown here is derived from an EMBL/GenBank/DDBJ whole genome shotgun (WGS) entry which is preliminary data.</text>
</comment>
<evidence type="ECO:0000256" key="2">
    <source>
        <dbReference type="SAM" id="SignalP"/>
    </source>
</evidence>
<evidence type="ECO:0000313" key="4">
    <source>
        <dbReference type="Proteomes" id="UP000438196"/>
    </source>
</evidence>
<organism evidence="3 4">
    <name type="scientific">Pseudomonas spelaei</name>
    <dbReference type="NCBI Taxonomy" id="1055469"/>
    <lineage>
        <taxon>Bacteria</taxon>
        <taxon>Pseudomonadati</taxon>
        <taxon>Pseudomonadota</taxon>
        <taxon>Gammaproteobacteria</taxon>
        <taxon>Pseudomonadales</taxon>
        <taxon>Pseudomonadaceae</taxon>
        <taxon>Pseudomonas</taxon>
    </lineage>
</organism>
<keyword evidence="4" id="KW-1185">Reference proteome</keyword>
<dbReference type="EMBL" id="WNNK01000002">
    <property type="protein sequence ID" value="MUF03501.1"/>
    <property type="molecule type" value="Genomic_DNA"/>
</dbReference>
<dbReference type="RefSeq" id="WP_155581887.1">
    <property type="nucleotide sequence ID" value="NZ_JBHSTH010000001.1"/>
</dbReference>
<evidence type="ECO:0000256" key="1">
    <source>
        <dbReference type="SAM" id="MobiDB-lite"/>
    </source>
</evidence>